<dbReference type="RefSeq" id="WP_144570872.1">
    <property type="nucleotide sequence ID" value="NZ_VLKG01000003.1"/>
</dbReference>
<reference evidence="2 3" key="1">
    <citation type="submission" date="2019-07" db="EMBL/GenBank/DDBJ databases">
        <title>Genomic Encyclopedia of Type Strains, Phase I: the one thousand microbial genomes (KMG-I) project.</title>
        <authorList>
            <person name="Kyrpides N."/>
        </authorList>
    </citation>
    <scope>NUCLEOTIDE SEQUENCE [LARGE SCALE GENOMIC DNA]</scope>
    <source>
        <strain evidence="2 3">DSM 375</strain>
    </source>
</reference>
<dbReference type="OrthoDB" id="9812424at2"/>
<sequence>MNFIKASLVLVLASVLSLPVMASNTQELLVHLQDRWVEVNYQTPEKAKPAAFEALSKEAEHALAQYPKSAELLIWTGIIQSSWAGAAGGLGALDLVKSAKASLEQAISINPKALDGSAYTSLGALYYQVPGWPLSFGNDKKAEELLKQALAINPEGIDPNYFYADFLIQQKQYKEARRVFETALKAPARPGRAKADEFRREEIRQRLAQF</sequence>
<dbReference type="EMBL" id="VLKG01000003">
    <property type="protein sequence ID" value="TWH76222.1"/>
    <property type="molecule type" value="Genomic_DNA"/>
</dbReference>
<accession>A0A562IZA5</accession>
<proteinExistence type="predicted"/>
<comment type="caution">
    <text evidence="2">The sequence shown here is derived from an EMBL/GenBank/DDBJ whole genome shotgun (WGS) entry which is preliminary data.</text>
</comment>
<dbReference type="Gene3D" id="1.25.40.10">
    <property type="entry name" value="Tetratricopeptide repeat domain"/>
    <property type="match status" value="1"/>
</dbReference>
<dbReference type="Proteomes" id="UP000319627">
    <property type="component" value="Unassembled WGS sequence"/>
</dbReference>
<keyword evidence="1" id="KW-0732">Signal</keyword>
<gene>
    <name evidence="2" type="ORF">LX59_01143</name>
</gene>
<organism evidence="2 3">
    <name type="scientific">Azomonas agilis</name>
    <dbReference type="NCBI Taxonomy" id="116849"/>
    <lineage>
        <taxon>Bacteria</taxon>
        <taxon>Pseudomonadati</taxon>
        <taxon>Pseudomonadota</taxon>
        <taxon>Gammaproteobacteria</taxon>
        <taxon>Pseudomonadales</taxon>
        <taxon>Pseudomonadaceae</taxon>
        <taxon>Azomonas</taxon>
    </lineage>
</organism>
<keyword evidence="3" id="KW-1185">Reference proteome</keyword>
<evidence type="ECO:0000313" key="3">
    <source>
        <dbReference type="Proteomes" id="UP000319627"/>
    </source>
</evidence>
<dbReference type="InterPro" id="IPR011990">
    <property type="entry name" value="TPR-like_helical_dom_sf"/>
</dbReference>
<dbReference type="AlphaFoldDB" id="A0A562IZA5"/>
<name>A0A562IZA5_9GAMM</name>
<feature type="chain" id="PRO_5022056108" evidence="1">
    <location>
        <begin position="23"/>
        <end position="210"/>
    </location>
</feature>
<evidence type="ECO:0000256" key="1">
    <source>
        <dbReference type="SAM" id="SignalP"/>
    </source>
</evidence>
<protein>
    <submittedName>
        <fullName evidence="2">Tetratricopeptide repeat protein</fullName>
    </submittedName>
</protein>
<feature type="signal peptide" evidence="1">
    <location>
        <begin position="1"/>
        <end position="22"/>
    </location>
</feature>
<dbReference type="Pfam" id="PF14559">
    <property type="entry name" value="TPR_19"/>
    <property type="match status" value="1"/>
</dbReference>
<dbReference type="SUPFAM" id="SSF48452">
    <property type="entry name" value="TPR-like"/>
    <property type="match status" value="1"/>
</dbReference>
<evidence type="ECO:0000313" key="2">
    <source>
        <dbReference type="EMBL" id="TWH76222.1"/>
    </source>
</evidence>